<keyword evidence="10" id="KW-1185">Reference proteome</keyword>
<dbReference type="GO" id="GO:0030497">
    <property type="term" value="P:fatty acid elongation"/>
    <property type="evidence" value="ECO:0007669"/>
    <property type="project" value="UniProtKB-ARBA"/>
</dbReference>
<comment type="similarity">
    <text evidence="2 7">Belongs to the thiolase-like superfamily. Beta-ketoacyl-ACP synthases family.</text>
</comment>
<evidence type="ECO:0000313" key="10">
    <source>
        <dbReference type="Proteomes" id="UP000001213"/>
    </source>
</evidence>
<evidence type="ECO:0000256" key="2">
    <source>
        <dbReference type="ARBA" id="ARBA00008467"/>
    </source>
</evidence>
<dbReference type="UniPathway" id="UPA00915"/>
<dbReference type="FunFam" id="3.40.47.10:FF:000018">
    <property type="entry name" value="3-oxoacyl-[acyl-carrier-protein] synthase 2"/>
    <property type="match status" value="1"/>
</dbReference>
<dbReference type="GO" id="GO:0004315">
    <property type="term" value="F:3-oxoacyl-[acyl-carrier-protein] synthase activity"/>
    <property type="evidence" value="ECO:0007669"/>
    <property type="project" value="UniProtKB-ARBA"/>
</dbReference>
<protein>
    <submittedName>
        <fullName evidence="9">Beta-ketoacyl synthase</fullName>
    </submittedName>
</protein>
<dbReference type="NCBIfam" id="NF005916">
    <property type="entry name" value="PRK07910.1"/>
    <property type="match status" value="1"/>
</dbReference>
<dbReference type="Gene3D" id="3.40.47.10">
    <property type="match status" value="2"/>
</dbReference>
<dbReference type="Proteomes" id="UP000001213">
    <property type="component" value="Chromosome"/>
</dbReference>
<keyword evidence="5" id="KW-0276">Fatty acid metabolism</keyword>
<proteinExistence type="inferred from homology"/>
<dbReference type="eggNOG" id="COG0304">
    <property type="taxonomic scope" value="Bacteria"/>
</dbReference>
<evidence type="ECO:0000259" key="8">
    <source>
        <dbReference type="PROSITE" id="PS52004"/>
    </source>
</evidence>
<dbReference type="PANTHER" id="PTHR11712:SF336">
    <property type="entry name" value="3-OXOACYL-[ACYL-CARRIER-PROTEIN] SYNTHASE, MITOCHONDRIAL"/>
    <property type="match status" value="1"/>
</dbReference>
<dbReference type="STRING" id="521096.Tpau_2468"/>
<dbReference type="InterPro" id="IPR000794">
    <property type="entry name" value="Beta-ketoacyl_synthase"/>
</dbReference>
<sequence length="434" mass="45350">MADIRSFTTLGGQFPSVVVTAIELTTSLGTDTESTWSALLDGQSGIRELKGDFIGVDIADLPVRIGGQLLEDPTSEVPERPDRKYAGDVSKQHVSKRRMSYVEQASHVMTKRLWDKAGRPDVDPARLAAVVGTGLGGGESMVEAVDALRDHGVRKVSPFAVQMSMPNGACAVSALEIGARAGAIAPVSACSTGNEAIAHAWRQIVLGDADIAVCGGIEGRIDSPVIAPFSMMRALSTRNDDPAAASRPFDKDRDGFVFGEAQALMIIETEEHALARGATPIARLLGAGITSDAFHMVQTDVEGRGAARAMKRAIEVAGLTPRDIDLINAHATATPIGDVAEAKAISAVGTDAAVYAPKSALGHSIGAVGALEAALTVLSIRDGVIPPTLNLENQDPEIELDVVHGSARRGEVTYALNNSFGFGGHDVALAFGKY</sequence>
<dbReference type="RefSeq" id="WP_013127095.1">
    <property type="nucleotide sequence ID" value="NC_014158.1"/>
</dbReference>
<dbReference type="EMBL" id="CP001966">
    <property type="protein sequence ID" value="ADG79073.1"/>
    <property type="molecule type" value="Genomic_DNA"/>
</dbReference>
<dbReference type="SMART" id="SM00825">
    <property type="entry name" value="PKS_KS"/>
    <property type="match status" value="1"/>
</dbReference>
<dbReference type="FunFam" id="3.40.47.10:FF:000029">
    <property type="entry name" value="3-oxoacyl-[acyl-carrier-protein] synthase 1"/>
    <property type="match status" value="1"/>
</dbReference>
<dbReference type="NCBIfam" id="NF005589">
    <property type="entry name" value="PRK07314.1"/>
    <property type="match status" value="1"/>
</dbReference>
<dbReference type="AlphaFoldDB" id="D5UR84"/>
<dbReference type="InterPro" id="IPR016039">
    <property type="entry name" value="Thiolase-like"/>
</dbReference>
<dbReference type="KEGG" id="tpr:Tpau_2468"/>
<keyword evidence="3" id="KW-0444">Lipid biosynthesis</keyword>
<keyword evidence="5" id="KW-0443">Lipid metabolism</keyword>
<dbReference type="InterPro" id="IPR014031">
    <property type="entry name" value="Ketoacyl_synth_C"/>
</dbReference>
<reference evidence="10" key="1">
    <citation type="submission" date="2010-03" db="EMBL/GenBank/DDBJ databases">
        <title>The complete chromosome of Tsukamurella paurometabola DSM 20162.</title>
        <authorList>
            <consortium name="US DOE Joint Genome Institute (JGI-PGF)"/>
            <person name="Lucas S."/>
            <person name="Copeland A."/>
            <person name="Lapidus A."/>
            <person name="Glavina del Rio T."/>
            <person name="Dalin E."/>
            <person name="Tice H."/>
            <person name="Bruce D."/>
            <person name="Goodwin L."/>
            <person name="Pitluck S."/>
            <person name="Kyrpides N."/>
            <person name="Mavromatis K."/>
            <person name="Ivanova N."/>
            <person name="Mikhailova N."/>
            <person name="Munk A.C."/>
            <person name="Brettin T."/>
            <person name="Detter J.C."/>
            <person name="Tapia R."/>
            <person name="Han C."/>
            <person name="Larimer F."/>
            <person name="Land M."/>
            <person name="Hauser L."/>
            <person name="Markowitz V."/>
            <person name="Cheng J.-F."/>
            <person name="Hugenholtz P."/>
            <person name="Woyke T."/>
            <person name="Wu D."/>
            <person name="Jando M."/>
            <person name="Brambilla E."/>
            <person name="Klenk H.-P."/>
            <person name="Eisen J.A."/>
        </authorList>
    </citation>
    <scope>NUCLEOTIDE SEQUENCE [LARGE SCALE GENOMIC DNA]</scope>
    <source>
        <strain evidence="10">ATCC 8368 / DSM 20162 / CCUG 35730 / CIP 100753 / JCM 10117 / KCTC 9821 / NBRC 16120 / NCIMB 702349 / NCTC 13040</strain>
    </source>
</reference>
<name>D5UR84_TSUPD</name>
<evidence type="ECO:0000256" key="7">
    <source>
        <dbReference type="RuleBase" id="RU003694"/>
    </source>
</evidence>
<evidence type="ECO:0000256" key="5">
    <source>
        <dbReference type="ARBA" id="ARBA00023160"/>
    </source>
</evidence>
<dbReference type="SUPFAM" id="SSF53901">
    <property type="entry name" value="Thiolase-like"/>
    <property type="match status" value="2"/>
</dbReference>
<comment type="pathway">
    <text evidence="1">Lipid metabolism; mycolic acid biosynthesis.</text>
</comment>
<gene>
    <name evidence="9" type="ordered locus">Tpau_2468</name>
</gene>
<keyword evidence="4 7" id="KW-0808">Transferase</keyword>
<dbReference type="GO" id="GO:0005829">
    <property type="term" value="C:cytosol"/>
    <property type="evidence" value="ECO:0007669"/>
    <property type="project" value="TreeGrafter"/>
</dbReference>
<dbReference type="Pfam" id="PF02801">
    <property type="entry name" value="Ketoacyl-synt_C"/>
    <property type="match status" value="1"/>
</dbReference>
<dbReference type="HOGENOM" id="CLU_000022_69_2_11"/>
<keyword evidence="6" id="KW-0012">Acyltransferase</keyword>
<dbReference type="InterPro" id="IPR014030">
    <property type="entry name" value="Ketoacyl_synth_N"/>
</dbReference>
<evidence type="ECO:0000313" key="9">
    <source>
        <dbReference type="EMBL" id="ADG79073.1"/>
    </source>
</evidence>
<accession>D5UR84</accession>
<keyword evidence="5" id="KW-0275">Fatty acid biosynthesis</keyword>
<evidence type="ECO:0000256" key="4">
    <source>
        <dbReference type="ARBA" id="ARBA00022679"/>
    </source>
</evidence>
<dbReference type="PANTHER" id="PTHR11712">
    <property type="entry name" value="POLYKETIDE SYNTHASE-RELATED"/>
    <property type="match status" value="1"/>
</dbReference>
<evidence type="ECO:0000256" key="6">
    <source>
        <dbReference type="ARBA" id="ARBA00023315"/>
    </source>
</evidence>
<feature type="domain" description="Ketosynthase family 3 (KS3)" evidence="8">
    <location>
        <begin position="14"/>
        <end position="433"/>
    </location>
</feature>
<evidence type="ECO:0000256" key="1">
    <source>
        <dbReference type="ARBA" id="ARBA00004796"/>
    </source>
</evidence>
<reference evidence="9 10" key="2">
    <citation type="journal article" date="2011" name="Stand. Genomic Sci.">
        <title>Complete genome sequence of Tsukamurella paurometabola type strain (no. 33).</title>
        <authorList>
            <person name="Munk A.C."/>
            <person name="Lapidus A."/>
            <person name="Lucas S."/>
            <person name="Nolan M."/>
            <person name="Tice H."/>
            <person name="Cheng J.F."/>
            <person name="Del Rio T.G."/>
            <person name="Goodwin L."/>
            <person name="Pitluck S."/>
            <person name="Liolios K."/>
            <person name="Huntemann M."/>
            <person name="Ivanova N."/>
            <person name="Mavromatis K."/>
            <person name="Mikhailova N."/>
            <person name="Pati A."/>
            <person name="Chen A."/>
            <person name="Palaniappan K."/>
            <person name="Tapia R."/>
            <person name="Han C."/>
            <person name="Land M."/>
            <person name="Hauser L."/>
            <person name="Chang Y.J."/>
            <person name="Jeffries C.D."/>
            <person name="Brettin T."/>
            <person name="Yasawong M."/>
            <person name="Brambilla E.M."/>
            <person name="Rohde M."/>
            <person name="Sikorski J."/>
            <person name="Goker M."/>
            <person name="Detter J.C."/>
            <person name="Woyke T."/>
            <person name="Bristow J."/>
            <person name="Eisen J.A."/>
            <person name="Markowitz V."/>
            <person name="Hugenholtz P."/>
            <person name="Kyrpides N.C."/>
            <person name="Klenk H.P."/>
        </authorList>
    </citation>
    <scope>NUCLEOTIDE SEQUENCE [LARGE SCALE GENOMIC DNA]</scope>
    <source>
        <strain evidence="10">ATCC 8368 / DSM 20162 / CCUG 35730 / CIP 100753 / JCM 10117 / KCTC 9821 / NBRC 16120 / NCIMB 702349 / NCTC 13040</strain>
    </source>
</reference>
<organism evidence="9 10">
    <name type="scientific">Tsukamurella paurometabola (strain ATCC 8368 / DSM 20162 / CCUG 35730 / CIP 100753 / JCM 10117 / KCTC 9821 / NBRC 16120 / NCIMB 702349 / NCTC 13040)</name>
    <name type="common">Corynebacterium paurometabolum</name>
    <dbReference type="NCBI Taxonomy" id="521096"/>
    <lineage>
        <taxon>Bacteria</taxon>
        <taxon>Bacillati</taxon>
        <taxon>Actinomycetota</taxon>
        <taxon>Actinomycetes</taxon>
        <taxon>Mycobacteriales</taxon>
        <taxon>Tsukamurellaceae</taxon>
        <taxon>Tsukamurella</taxon>
    </lineage>
</organism>
<dbReference type="InterPro" id="IPR020841">
    <property type="entry name" value="PKS_Beta-ketoAc_synthase_dom"/>
</dbReference>
<evidence type="ECO:0000256" key="3">
    <source>
        <dbReference type="ARBA" id="ARBA00022516"/>
    </source>
</evidence>
<dbReference type="PROSITE" id="PS52004">
    <property type="entry name" value="KS3_2"/>
    <property type="match status" value="1"/>
</dbReference>
<dbReference type="CDD" id="cd00834">
    <property type="entry name" value="KAS_I_II"/>
    <property type="match status" value="1"/>
</dbReference>
<dbReference type="Pfam" id="PF00109">
    <property type="entry name" value="ketoacyl-synt"/>
    <property type="match status" value="1"/>
</dbReference>